<evidence type="ECO:0000259" key="7">
    <source>
        <dbReference type="PROSITE" id="PS50929"/>
    </source>
</evidence>
<dbReference type="Pfam" id="PF06472">
    <property type="entry name" value="ABC_membrane_2"/>
    <property type="match status" value="1"/>
</dbReference>
<proteinExistence type="predicted"/>
<organism evidence="8 9">
    <name type="scientific">Pseudomonas fluvialis</name>
    <dbReference type="NCBI Taxonomy" id="1793966"/>
    <lineage>
        <taxon>Bacteria</taxon>
        <taxon>Pseudomonadati</taxon>
        <taxon>Pseudomonadota</taxon>
        <taxon>Gammaproteobacteria</taxon>
        <taxon>Pseudomonadales</taxon>
        <taxon>Pseudomonadaceae</taxon>
        <taxon>Pseudomonas</taxon>
    </lineage>
</organism>
<dbReference type="RefSeq" id="WP_184683014.1">
    <property type="nucleotide sequence ID" value="NZ_JACHLL010000003.1"/>
</dbReference>
<keyword evidence="4 6" id="KW-1133">Transmembrane helix</keyword>
<dbReference type="SUPFAM" id="SSF90123">
    <property type="entry name" value="ABC transporter transmembrane region"/>
    <property type="match status" value="1"/>
</dbReference>
<gene>
    <name evidence="8" type="ORF">HNP49_002083</name>
</gene>
<keyword evidence="8" id="KW-0067">ATP-binding</keyword>
<evidence type="ECO:0000313" key="9">
    <source>
        <dbReference type="Proteomes" id="UP000557193"/>
    </source>
</evidence>
<dbReference type="GO" id="GO:0140359">
    <property type="term" value="F:ABC-type transporter activity"/>
    <property type="evidence" value="ECO:0007669"/>
    <property type="project" value="InterPro"/>
</dbReference>
<evidence type="ECO:0000313" key="8">
    <source>
        <dbReference type="EMBL" id="MBB6341915.1"/>
    </source>
</evidence>
<dbReference type="InterPro" id="IPR036640">
    <property type="entry name" value="ABC1_TM_sf"/>
</dbReference>
<protein>
    <submittedName>
        <fullName evidence="8">Putative ATP-binding cassette transporter</fullName>
    </submittedName>
</protein>
<dbReference type="InterPro" id="IPR050835">
    <property type="entry name" value="ABC_transporter_sub-D"/>
</dbReference>
<evidence type="ECO:0000256" key="6">
    <source>
        <dbReference type="SAM" id="Phobius"/>
    </source>
</evidence>
<keyword evidence="2" id="KW-0813">Transport</keyword>
<dbReference type="Gene3D" id="3.40.50.300">
    <property type="entry name" value="P-loop containing nucleotide triphosphate hydrolases"/>
    <property type="match status" value="1"/>
</dbReference>
<dbReference type="GO" id="GO:0005886">
    <property type="term" value="C:plasma membrane"/>
    <property type="evidence" value="ECO:0007669"/>
    <property type="project" value="UniProtKB-SubCell"/>
</dbReference>
<dbReference type="Proteomes" id="UP000557193">
    <property type="component" value="Unassembled WGS sequence"/>
</dbReference>
<feature type="transmembrane region" description="Helical" evidence="6">
    <location>
        <begin position="185"/>
        <end position="207"/>
    </location>
</feature>
<dbReference type="PROSITE" id="PS50929">
    <property type="entry name" value="ABC_TM1F"/>
    <property type="match status" value="1"/>
</dbReference>
<comment type="caution">
    <text evidence="8">The sequence shown here is derived from an EMBL/GenBank/DDBJ whole genome shotgun (WGS) entry which is preliminary data.</text>
</comment>
<dbReference type="InterPro" id="IPR011527">
    <property type="entry name" value="ABC1_TM_dom"/>
</dbReference>
<keyword evidence="3 6" id="KW-0812">Transmembrane</keyword>
<evidence type="ECO:0000256" key="5">
    <source>
        <dbReference type="ARBA" id="ARBA00023136"/>
    </source>
</evidence>
<evidence type="ECO:0000256" key="2">
    <source>
        <dbReference type="ARBA" id="ARBA00022448"/>
    </source>
</evidence>
<comment type="subcellular location">
    <subcellularLocation>
        <location evidence="1">Cell membrane</location>
        <topology evidence="1">Multi-pass membrane protein</topology>
    </subcellularLocation>
</comment>
<sequence>MQPSSRPPRKRWRFLRLAAPYWRSERKWTIRGAVALLLALTLGQVGLVIWTSYWQRELFDALEDRSLQALLVQIATFAVIFLLTMLVTALHLHVKRWLQLDWRRWLTERLLDQWLSRGHHYQLLFKEGEHDNPDGRIAEDIRIVTDSAIGLAHSLIYSLLILGSFIDILYGLSGSLLIPGTSIAVPGYLVILAFLYAGGGTLLGLLLGRPLIKATNRLQTVEANLRFGLARAREHSESIALMHGEPVERRHAERLFADVGRGWNRQTLGYLGIVSFSAGYGALLPVFPILVAAPQYIAGLMSLGILMQAAMAFQRLTSALSWPVDNLGELAKCRASADRVVSLYQDMLDLEQQAREPMEHRIELRHGDSAHLSLNDLSLANPDGEVLLEHLNLRVRRGERILIAGDPAVTIGLFKAVAGLWPWGSGEICLPAETPLVFLPQRPFLPEGPLRSALSYPYATSHFSDSELRHALECAGVAWLTARLDDSDSWDRVLPMRAQQRLGIARVLLQRPAWVFMEQATDASDANGEDCLLDVLHQELPNSTLLSISFHPGLERHFSRKLVLNRLAEPRFLNCSQPTCTLRKS</sequence>
<name>A0A7X0EUJ8_9PSED</name>
<feature type="transmembrane region" description="Helical" evidence="6">
    <location>
        <begin position="155"/>
        <end position="173"/>
    </location>
</feature>
<feature type="transmembrane region" description="Helical" evidence="6">
    <location>
        <begin position="71"/>
        <end position="94"/>
    </location>
</feature>
<keyword evidence="9" id="KW-1185">Reference proteome</keyword>
<dbReference type="EMBL" id="JACHLL010000003">
    <property type="protein sequence ID" value="MBB6341915.1"/>
    <property type="molecule type" value="Genomic_DNA"/>
</dbReference>
<dbReference type="GO" id="GO:0005524">
    <property type="term" value="F:ATP binding"/>
    <property type="evidence" value="ECO:0007669"/>
    <property type="project" value="UniProtKB-KW"/>
</dbReference>
<keyword evidence="8" id="KW-0547">Nucleotide-binding</keyword>
<dbReference type="AlphaFoldDB" id="A0A7X0EUJ8"/>
<feature type="transmembrane region" description="Helical" evidence="6">
    <location>
        <begin position="268"/>
        <end position="290"/>
    </location>
</feature>
<feature type="domain" description="ABC transmembrane type-1" evidence="7">
    <location>
        <begin position="35"/>
        <end position="332"/>
    </location>
</feature>
<evidence type="ECO:0000256" key="1">
    <source>
        <dbReference type="ARBA" id="ARBA00004651"/>
    </source>
</evidence>
<dbReference type="PANTHER" id="PTHR11384">
    <property type="entry name" value="ATP-BINDING CASSETTE, SUB-FAMILY D MEMBER"/>
    <property type="match status" value="1"/>
</dbReference>
<dbReference type="InterPro" id="IPR027417">
    <property type="entry name" value="P-loop_NTPase"/>
</dbReference>
<reference evidence="8 9" key="1">
    <citation type="submission" date="2020-08" db="EMBL/GenBank/DDBJ databases">
        <title>Functional genomics of gut bacteria from endangered species of beetles.</title>
        <authorList>
            <person name="Carlos-Shanley C."/>
        </authorList>
    </citation>
    <scope>NUCLEOTIDE SEQUENCE [LARGE SCALE GENOMIC DNA]</scope>
    <source>
        <strain evidence="8 9">S00202</strain>
    </source>
</reference>
<evidence type="ECO:0000256" key="4">
    <source>
        <dbReference type="ARBA" id="ARBA00022989"/>
    </source>
</evidence>
<evidence type="ECO:0000256" key="3">
    <source>
        <dbReference type="ARBA" id="ARBA00022692"/>
    </source>
</evidence>
<keyword evidence="5 6" id="KW-0472">Membrane</keyword>
<accession>A0A7X0EUJ8</accession>
<dbReference type="PANTHER" id="PTHR11384:SF59">
    <property type="entry name" value="LYSOSOMAL COBALAMIN TRANSPORTER ABCD4"/>
    <property type="match status" value="1"/>
</dbReference>
<dbReference type="Gene3D" id="1.20.1560.10">
    <property type="entry name" value="ABC transporter type 1, transmembrane domain"/>
    <property type="match status" value="1"/>
</dbReference>
<dbReference type="SUPFAM" id="SSF52540">
    <property type="entry name" value="P-loop containing nucleoside triphosphate hydrolases"/>
    <property type="match status" value="1"/>
</dbReference>